<reference evidence="2 3" key="1">
    <citation type="submission" date="2024-02" db="EMBL/GenBank/DDBJ databases">
        <title>Rhodopirellula caenicola NBRC 110016.</title>
        <authorList>
            <person name="Ichikawa N."/>
            <person name="Katano-Makiyama Y."/>
            <person name="Hidaka K."/>
        </authorList>
    </citation>
    <scope>NUCLEOTIDE SEQUENCE [LARGE SCALE GENOMIC DNA]</scope>
    <source>
        <strain evidence="2 3">NBRC 110016</strain>
    </source>
</reference>
<comment type="caution">
    <text evidence="2">The sequence shown here is derived from an EMBL/GenBank/DDBJ whole genome shotgun (WGS) entry which is preliminary data.</text>
</comment>
<dbReference type="InterPro" id="IPR039329">
    <property type="entry name" value="SIAE"/>
</dbReference>
<organism evidence="2 3">
    <name type="scientific">Novipirellula caenicola</name>
    <dbReference type="NCBI Taxonomy" id="1536901"/>
    <lineage>
        <taxon>Bacteria</taxon>
        <taxon>Pseudomonadati</taxon>
        <taxon>Planctomycetota</taxon>
        <taxon>Planctomycetia</taxon>
        <taxon>Pirellulales</taxon>
        <taxon>Pirellulaceae</taxon>
        <taxon>Novipirellula</taxon>
    </lineage>
</organism>
<sequence length="197" mass="21124">MKYSFALMLAVFIIAVGERNASAEMRLAIIFADHMVLQREQPIQIWGWADAGDRVTVTFADQTETTDAAQDGAWSVTLKPLKTASEGRRLRVENGEQTIVVNDVLVGDVWHASGQSNMTMTVSAMASELDIVPADSYHKGGVYVLLADGSTKFISDAIDCGDLWGGTIRLGMEGDLAPGSPSRFGAWGALGTRAAND</sequence>
<dbReference type="Pfam" id="PF07596">
    <property type="entry name" value="SBP_bac_10"/>
    <property type="match status" value="1"/>
</dbReference>
<dbReference type="RefSeq" id="WP_345685824.1">
    <property type="nucleotide sequence ID" value="NZ_BAABRO010000012.1"/>
</dbReference>
<name>A0ABP9VV98_9BACT</name>
<evidence type="ECO:0000259" key="1">
    <source>
        <dbReference type="Pfam" id="PF07596"/>
    </source>
</evidence>
<dbReference type="PANTHER" id="PTHR22901">
    <property type="entry name" value="SIALATE O-ACETYLESTERASE"/>
    <property type="match status" value="1"/>
</dbReference>
<dbReference type="NCBIfam" id="TIGR04294">
    <property type="entry name" value="pre_pil_HX9DG"/>
    <property type="match status" value="1"/>
</dbReference>
<accession>A0ABP9VV98</accession>
<dbReference type="InterPro" id="IPR027558">
    <property type="entry name" value="Pre_pil_HX9DG_C"/>
</dbReference>
<dbReference type="EMBL" id="BAABRO010000012">
    <property type="protein sequence ID" value="GAA5509067.1"/>
    <property type="molecule type" value="Genomic_DNA"/>
</dbReference>
<proteinExistence type="predicted"/>
<dbReference type="InterPro" id="IPR011453">
    <property type="entry name" value="DUF1559"/>
</dbReference>
<evidence type="ECO:0000313" key="2">
    <source>
        <dbReference type="EMBL" id="GAA5509067.1"/>
    </source>
</evidence>
<gene>
    <name evidence="2" type="ORF">Rcae01_04536</name>
</gene>
<keyword evidence="3" id="KW-1185">Reference proteome</keyword>
<evidence type="ECO:0000313" key="3">
    <source>
        <dbReference type="Proteomes" id="UP001416858"/>
    </source>
</evidence>
<dbReference type="Gene3D" id="2.60.40.10">
    <property type="entry name" value="Immunoglobulins"/>
    <property type="match status" value="1"/>
</dbReference>
<dbReference type="PANTHER" id="PTHR22901:SF0">
    <property type="entry name" value="SIALATE O-ACETYLESTERASE"/>
    <property type="match status" value="1"/>
</dbReference>
<dbReference type="Proteomes" id="UP001416858">
    <property type="component" value="Unassembled WGS sequence"/>
</dbReference>
<dbReference type="InterPro" id="IPR013783">
    <property type="entry name" value="Ig-like_fold"/>
</dbReference>
<protein>
    <recommendedName>
        <fullName evidence="1">DUF1559 domain-containing protein</fullName>
    </recommendedName>
</protein>
<feature type="domain" description="DUF1559" evidence="1">
    <location>
        <begin position="116"/>
        <end position="159"/>
    </location>
</feature>